<dbReference type="GO" id="GO:0003700">
    <property type="term" value="F:DNA-binding transcription factor activity"/>
    <property type="evidence" value="ECO:0007669"/>
    <property type="project" value="TreeGrafter"/>
</dbReference>
<dbReference type="AlphaFoldDB" id="A0A7X3D1Z9"/>
<gene>
    <name evidence="5" type="ORF">D9O36_09360</name>
</gene>
<reference evidence="5 6" key="1">
    <citation type="journal article" date="2019" name="Mar. Drugs">
        <title>Comparative Genomics and CAZyme Genome Repertoires of Marine Zobellia amurskyensis KMM 3526(T) and Zobellia laminariae KMM 3676(T).</title>
        <authorList>
            <person name="Chernysheva N."/>
            <person name="Bystritskaya E."/>
            <person name="Stenkova A."/>
            <person name="Golovkin I."/>
            <person name="Nedashkovskaya O."/>
            <person name="Isaeva M."/>
        </authorList>
    </citation>
    <scope>NUCLEOTIDE SEQUENCE [LARGE SCALE GENOMIC DNA]</scope>
    <source>
        <strain evidence="5 6">KMM 3526</strain>
    </source>
</reference>
<dbReference type="InterPro" id="IPR000843">
    <property type="entry name" value="HTH_LacI"/>
</dbReference>
<evidence type="ECO:0000256" key="2">
    <source>
        <dbReference type="ARBA" id="ARBA00023125"/>
    </source>
</evidence>
<organism evidence="5 6">
    <name type="scientific">Zobellia amurskyensis</name>
    <dbReference type="NCBI Taxonomy" id="248905"/>
    <lineage>
        <taxon>Bacteria</taxon>
        <taxon>Pseudomonadati</taxon>
        <taxon>Bacteroidota</taxon>
        <taxon>Flavobacteriia</taxon>
        <taxon>Flavobacteriales</taxon>
        <taxon>Flavobacteriaceae</taxon>
        <taxon>Zobellia</taxon>
    </lineage>
</organism>
<evidence type="ECO:0000256" key="1">
    <source>
        <dbReference type="ARBA" id="ARBA00023015"/>
    </source>
</evidence>
<keyword evidence="6" id="KW-1185">Reference proteome</keyword>
<dbReference type="InterPro" id="IPR046335">
    <property type="entry name" value="LacI/GalR-like_sensor"/>
</dbReference>
<proteinExistence type="predicted"/>
<keyword evidence="3" id="KW-0804">Transcription</keyword>
<evidence type="ECO:0000259" key="4">
    <source>
        <dbReference type="PROSITE" id="PS50932"/>
    </source>
</evidence>
<feature type="domain" description="HTH lacI-type" evidence="4">
    <location>
        <begin position="5"/>
        <end position="59"/>
    </location>
</feature>
<dbReference type="SUPFAM" id="SSF53822">
    <property type="entry name" value="Periplasmic binding protein-like I"/>
    <property type="match status" value="1"/>
</dbReference>
<dbReference type="CDD" id="cd06267">
    <property type="entry name" value="PBP1_LacI_sugar_binding-like"/>
    <property type="match status" value="1"/>
</dbReference>
<dbReference type="Gene3D" id="1.10.260.40">
    <property type="entry name" value="lambda repressor-like DNA-binding domains"/>
    <property type="match status" value="1"/>
</dbReference>
<evidence type="ECO:0000313" key="6">
    <source>
        <dbReference type="Proteomes" id="UP000540519"/>
    </source>
</evidence>
<dbReference type="SUPFAM" id="SSF47413">
    <property type="entry name" value="lambda repressor-like DNA-binding domains"/>
    <property type="match status" value="1"/>
</dbReference>
<dbReference type="Pfam" id="PF13377">
    <property type="entry name" value="Peripla_BP_3"/>
    <property type="match status" value="1"/>
</dbReference>
<dbReference type="PANTHER" id="PTHR30146">
    <property type="entry name" value="LACI-RELATED TRANSCRIPTIONAL REPRESSOR"/>
    <property type="match status" value="1"/>
</dbReference>
<dbReference type="InterPro" id="IPR028082">
    <property type="entry name" value="Peripla_BP_I"/>
</dbReference>
<dbReference type="PANTHER" id="PTHR30146:SF109">
    <property type="entry name" value="HTH-TYPE TRANSCRIPTIONAL REGULATOR GALS"/>
    <property type="match status" value="1"/>
</dbReference>
<dbReference type="SMART" id="SM00354">
    <property type="entry name" value="HTH_LACI"/>
    <property type="match status" value="1"/>
</dbReference>
<dbReference type="PROSITE" id="PS50932">
    <property type="entry name" value="HTH_LACI_2"/>
    <property type="match status" value="1"/>
</dbReference>
<dbReference type="GO" id="GO:0000976">
    <property type="term" value="F:transcription cis-regulatory region binding"/>
    <property type="evidence" value="ECO:0007669"/>
    <property type="project" value="TreeGrafter"/>
</dbReference>
<keyword evidence="1" id="KW-0805">Transcription regulation</keyword>
<sequence length="345" mass="38466">MKRKLSLDDIAKHFKVSKSTVSKALNDSHEISAKTKAKIIAYAREHKYRPNLNAINLRKEPSQSVGVIIPNILNYFFAQVISGVEKVLNDRGYNMIACISNESYKKEVAITEMLRKGAISGLLVSLAEETGKLDNTDHFEPFLNKGIPVVMFDRVSSKLDCDKVTIDDTKAAYNATEHLIKSGCKRIAVVSLLGDLEISKLRINGYHQCLKDHNIDLDQSLIFEKLEKSFMEVEIRKLLSAGKVDAILGLEEEAGVTSLLTANSLGIKIPEELSIICFTNGILPKYVVPSLTSISQHGYHMGQRAAQQLVNRIEQNDPEKPFETEVIKTTMIERDSTIPLIKAQP</sequence>
<evidence type="ECO:0000256" key="3">
    <source>
        <dbReference type="ARBA" id="ARBA00023163"/>
    </source>
</evidence>
<dbReference type="Pfam" id="PF00356">
    <property type="entry name" value="LacI"/>
    <property type="match status" value="1"/>
</dbReference>
<protein>
    <submittedName>
        <fullName evidence="5">LacI family transcriptional regulator</fullName>
    </submittedName>
</protein>
<accession>A0A7X3D1Z9</accession>
<dbReference type="InterPro" id="IPR010982">
    <property type="entry name" value="Lambda_DNA-bd_dom_sf"/>
</dbReference>
<dbReference type="RefSeq" id="WP_155595686.1">
    <property type="nucleotide sequence ID" value="NZ_RCNR01000014.1"/>
</dbReference>
<comment type="caution">
    <text evidence="5">The sequence shown here is derived from an EMBL/GenBank/DDBJ whole genome shotgun (WGS) entry which is preliminary data.</text>
</comment>
<dbReference type="Proteomes" id="UP000540519">
    <property type="component" value="Unassembled WGS sequence"/>
</dbReference>
<dbReference type="Gene3D" id="3.40.50.2300">
    <property type="match status" value="2"/>
</dbReference>
<dbReference type="OrthoDB" id="9768806at2"/>
<name>A0A7X3D1Z9_9FLAO</name>
<dbReference type="CDD" id="cd01392">
    <property type="entry name" value="HTH_LacI"/>
    <property type="match status" value="1"/>
</dbReference>
<keyword evidence="2" id="KW-0238">DNA-binding</keyword>
<evidence type="ECO:0000313" key="5">
    <source>
        <dbReference type="EMBL" id="MUH36048.1"/>
    </source>
</evidence>
<dbReference type="EMBL" id="RCNR01000014">
    <property type="protein sequence ID" value="MUH36048.1"/>
    <property type="molecule type" value="Genomic_DNA"/>
</dbReference>